<reference evidence="3" key="1">
    <citation type="submission" date="2020-08" db="EMBL/GenBank/DDBJ databases">
        <title>Whole genome shotgun sequence of Polymorphospora rubra NBRC 101157.</title>
        <authorList>
            <person name="Komaki H."/>
            <person name="Tamura T."/>
        </authorList>
    </citation>
    <scope>NUCLEOTIDE SEQUENCE</scope>
    <source>
        <strain evidence="3">NBRC 101157</strain>
    </source>
</reference>
<dbReference type="Pfam" id="PF02517">
    <property type="entry name" value="Rce1-like"/>
    <property type="match status" value="1"/>
</dbReference>
<organism evidence="3 4">
    <name type="scientific">Polymorphospora rubra</name>
    <dbReference type="NCBI Taxonomy" id="338584"/>
    <lineage>
        <taxon>Bacteria</taxon>
        <taxon>Bacillati</taxon>
        <taxon>Actinomycetota</taxon>
        <taxon>Actinomycetes</taxon>
        <taxon>Micromonosporales</taxon>
        <taxon>Micromonosporaceae</taxon>
        <taxon>Polymorphospora</taxon>
    </lineage>
</organism>
<gene>
    <name evidence="3" type="ORF">Prubr_54170</name>
</gene>
<evidence type="ECO:0000256" key="1">
    <source>
        <dbReference type="SAM" id="Phobius"/>
    </source>
</evidence>
<name>A0A810N4T3_9ACTN</name>
<feature type="transmembrane region" description="Helical" evidence="1">
    <location>
        <begin position="58"/>
        <end position="81"/>
    </location>
</feature>
<protein>
    <recommendedName>
        <fullName evidence="2">CAAX prenyl protease 2/Lysostaphin resistance protein A-like domain-containing protein</fullName>
    </recommendedName>
</protein>
<evidence type="ECO:0000313" key="4">
    <source>
        <dbReference type="Proteomes" id="UP000680866"/>
    </source>
</evidence>
<feature type="domain" description="CAAX prenyl protease 2/Lysostaphin resistance protein A-like" evidence="2">
    <location>
        <begin position="122"/>
        <end position="217"/>
    </location>
</feature>
<feature type="transmembrane region" description="Helical" evidence="1">
    <location>
        <begin position="93"/>
        <end position="113"/>
    </location>
</feature>
<keyword evidence="1" id="KW-0812">Transmembrane</keyword>
<dbReference type="RefSeq" id="WP_212817644.1">
    <property type="nucleotide sequence ID" value="NZ_AP023359.1"/>
</dbReference>
<accession>A0A810N4T3</accession>
<dbReference type="AlphaFoldDB" id="A0A810N4T3"/>
<feature type="transmembrane region" description="Helical" evidence="1">
    <location>
        <begin position="15"/>
        <end position="38"/>
    </location>
</feature>
<keyword evidence="4" id="KW-1185">Reference proteome</keyword>
<proteinExistence type="predicted"/>
<sequence>MIRRQGVDLTRGRRLSVAAFIGLVVAYLVVLHGLALALSSGLRTRYAAPGSLNEMWRAITVPEVVSVVLVLAVISWLRWWPPVLRDDRPVQRWVAVVPIGMAVCALVVTDYGALADKGAAFTSTLLFTALLIGVGEELMFRGLGVTVFRSRGFTEGKVALWSTVIFALAHATNLLTEGGGAFAQVLTTMVAGYFLYLIRRRSGGIALPVVIHAMWDFSLISGQVIPGRVYLPALLAIVTMVVLAIIVLVRRHHIEPVTAGQR</sequence>
<dbReference type="GO" id="GO:0004175">
    <property type="term" value="F:endopeptidase activity"/>
    <property type="evidence" value="ECO:0007669"/>
    <property type="project" value="UniProtKB-ARBA"/>
</dbReference>
<evidence type="ECO:0000259" key="2">
    <source>
        <dbReference type="Pfam" id="PF02517"/>
    </source>
</evidence>
<feature type="transmembrane region" description="Helical" evidence="1">
    <location>
        <begin position="181"/>
        <end position="198"/>
    </location>
</feature>
<keyword evidence="1" id="KW-1133">Transmembrane helix</keyword>
<dbReference type="EMBL" id="AP023359">
    <property type="protein sequence ID" value="BCJ68396.1"/>
    <property type="molecule type" value="Genomic_DNA"/>
</dbReference>
<feature type="transmembrane region" description="Helical" evidence="1">
    <location>
        <begin position="205"/>
        <end position="224"/>
    </location>
</feature>
<dbReference type="GO" id="GO:0080120">
    <property type="term" value="P:CAAX-box protein maturation"/>
    <property type="evidence" value="ECO:0007669"/>
    <property type="project" value="UniProtKB-ARBA"/>
</dbReference>
<feature type="transmembrane region" description="Helical" evidence="1">
    <location>
        <begin position="230"/>
        <end position="249"/>
    </location>
</feature>
<dbReference type="Proteomes" id="UP000680866">
    <property type="component" value="Chromosome"/>
</dbReference>
<feature type="transmembrane region" description="Helical" evidence="1">
    <location>
        <begin position="119"/>
        <end position="138"/>
    </location>
</feature>
<feature type="transmembrane region" description="Helical" evidence="1">
    <location>
        <begin position="158"/>
        <end position="175"/>
    </location>
</feature>
<keyword evidence="1" id="KW-0472">Membrane</keyword>
<dbReference type="InterPro" id="IPR003675">
    <property type="entry name" value="Rce1/LyrA-like_dom"/>
</dbReference>
<evidence type="ECO:0000313" key="3">
    <source>
        <dbReference type="EMBL" id="BCJ68396.1"/>
    </source>
</evidence>
<dbReference type="KEGG" id="pry:Prubr_54170"/>